<dbReference type="InterPro" id="IPR012349">
    <property type="entry name" value="Split_barrel_FMN-bd"/>
</dbReference>
<dbReference type="EMBL" id="CP000449">
    <property type="protein sequence ID" value="ABI65482.1"/>
    <property type="molecule type" value="Genomic_DNA"/>
</dbReference>
<name>Q0AQF5_MARMM</name>
<sequence length="213" mass="24146">MSYRFPDIATTASVRAVREDMGSAQVWERFEGDRAPDSLTQHETDFIAARDHFYMASVSQSGWPYVQHRGGPRGFLTVLDAATLAFADYRGNRQYISVGNMRANARVALILMDYANRTRLKIFATVELLPVDAESDLAGRVLPQDYRARTERIVLLHVVAFDWNCPQHITQRFTEDEIIETMRDVNERLVGLEDENARLRGELALARSGVANP</sequence>
<dbReference type="KEGG" id="mmr:Mmar10_1189"/>
<dbReference type="PANTHER" id="PTHR42815:SF2">
    <property type="entry name" value="FAD-BINDING, PUTATIVE (AFU_ORTHOLOGUE AFUA_6G07600)-RELATED"/>
    <property type="match status" value="1"/>
</dbReference>
<dbReference type="HOGENOM" id="CLU_098597_0_0_5"/>
<evidence type="ECO:0000313" key="4">
    <source>
        <dbReference type="Proteomes" id="UP000001964"/>
    </source>
</evidence>
<dbReference type="Proteomes" id="UP000001964">
    <property type="component" value="Chromosome"/>
</dbReference>
<dbReference type="RefSeq" id="WP_011643129.1">
    <property type="nucleotide sequence ID" value="NC_008347.1"/>
</dbReference>
<evidence type="ECO:0000256" key="1">
    <source>
        <dbReference type="SAM" id="Coils"/>
    </source>
</evidence>
<dbReference type="AlphaFoldDB" id="Q0AQF5"/>
<dbReference type="SUPFAM" id="SSF50475">
    <property type="entry name" value="FMN-binding split barrel"/>
    <property type="match status" value="1"/>
</dbReference>
<gene>
    <name evidence="3" type="ordered locus">Mmar10_1189</name>
</gene>
<dbReference type="Gene3D" id="2.30.110.10">
    <property type="entry name" value="Electron Transport, Fmn-binding Protein, Chain A"/>
    <property type="match status" value="1"/>
</dbReference>
<reference evidence="3 4" key="1">
    <citation type="submission" date="2006-08" db="EMBL/GenBank/DDBJ databases">
        <title>Complete sequence of Maricaulis maris MCS10.</title>
        <authorList>
            <consortium name="US DOE Joint Genome Institute"/>
            <person name="Copeland A."/>
            <person name="Lucas S."/>
            <person name="Lapidus A."/>
            <person name="Barry K."/>
            <person name="Detter J.C."/>
            <person name="Glavina del Rio T."/>
            <person name="Hammon N."/>
            <person name="Israni S."/>
            <person name="Dalin E."/>
            <person name="Tice H."/>
            <person name="Pitluck S."/>
            <person name="Saunders E."/>
            <person name="Brettin T."/>
            <person name="Bruce D."/>
            <person name="Han C."/>
            <person name="Tapia R."/>
            <person name="Gilna P."/>
            <person name="Schmutz J."/>
            <person name="Larimer F."/>
            <person name="Land M."/>
            <person name="Hauser L."/>
            <person name="Kyrpides N."/>
            <person name="Mikhailova N."/>
            <person name="Viollier P."/>
            <person name="Stephens C."/>
            <person name="Richardson P."/>
        </authorList>
    </citation>
    <scope>NUCLEOTIDE SEQUENCE [LARGE SCALE GENOMIC DNA]</scope>
    <source>
        <strain evidence="3 4">MCS10</strain>
    </source>
</reference>
<organism evidence="3 4">
    <name type="scientific">Maricaulis maris (strain MCS10)</name>
    <name type="common">Caulobacter maris</name>
    <dbReference type="NCBI Taxonomy" id="394221"/>
    <lineage>
        <taxon>Bacteria</taxon>
        <taxon>Pseudomonadati</taxon>
        <taxon>Pseudomonadota</taxon>
        <taxon>Alphaproteobacteria</taxon>
        <taxon>Maricaulales</taxon>
        <taxon>Maricaulaceae</taxon>
        <taxon>Maricaulis</taxon>
    </lineage>
</organism>
<dbReference type="STRING" id="394221.Mmar10_1189"/>
<dbReference type="PANTHER" id="PTHR42815">
    <property type="entry name" value="FAD-BINDING, PUTATIVE (AFU_ORTHOLOGUE AFUA_6G07600)-RELATED"/>
    <property type="match status" value="1"/>
</dbReference>
<accession>Q0AQF5</accession>
<evidence type="ECO:0000259" key="2">
    <source>
        <dbReference type="Pfam" id="PF01243"/>
    </source>
</evidence>
<dbReference type="InterPro" id="IPR011576">
    <property type="entry name" value="Pyridox_Oxase_N"/>
</dbReference>
<feature type="domain" description="Pyridoxamine 5'-phosphate oxidase N-terminal" evidence="2">
    <location>
        <begin position="40"/>
        <end position="137"/>
    </location>
</feature>
<dbReference type="OrthoDB" id="9790331at2"/>
<protein>
    <submittedName>
        <fullName evidence="3">Pyridoxamine 5'-phosphate oxidase-related, FMN-binding protein</fullName>
    </submittedName>
</protein>
<dbReference type="eggNOG" id="COG3576">
    <property type="taxonomic scope" value="Bacteria"/>
</dbReference>
<keyword evidence="4" id="KW-1185">Reference proteome</keyword>
<evidence type="ECO:0000313" key="3">
    <source>
        <dbReference type="EMBL" id="ABI65482.1"/>
    </source>
</evidence>
<proteinExistence type="predicted"/>
<feature type="coiled-coil region" evidence="1">
    <location>
        <begin position="175"/>
        <end position="202"/>
    </location>
</feature>
<keyword evidence="1" id="KW-0175">Coiled coil</keyword>
<dbReference type="Pfam" id="PF01243">
    <property type="entry name" value="PNPOx_N"/>
    <property type="match status" value="1"/>
</dbReference>